<evidence type="ECO:0000313" key="1">
    <source>
        <dbReference type="EMBL" id="KOX70153.1"/>
    </source>
</evidence>
<protein>
    <submittedName>
        <fullName evidence="1">Uncharacterized protein</fullName>
    </submittedName>
</protein>
<dbReference type="Proteomes" id="UP000053105">
    <property type="component" value="Unassembled WGS sequence"/>
</dbReference>
<gene>
    <name evidence="1" type="ORF">WN51_04893</name>
</gene>
<accession>A0A0M8ZUZ5</accession>
<dbReference type="AlphaFoldDB" id="A0A0M8ZUZ5"/>
<keyword evidence="2" id="KW-1185">Reference proteome</keyword>
<evidence type="ECO:0000313" key="2">
    <source>
        <dbReference type="Proteomes" id="UP000053105"/>
    </source>
</evidence>
<organism evidence="1 2">
    <name type="scientific">Melipona quadrifasciata</name>
    <dbReference type="NCBI Taxonomy" id="166423"/>
    <lineage>
        <taxon>Eukaryota</taxon>
        <taxon>Metazoa</taxon>
        <taxon>Ecdysozoa</taxon>
        <taxon>Arthropoda</taxon>
        <taxon>Hexapoda</taxon>
        <taxon>Insecta</taxon>
        <taxon>Pterygota</taxon>
        <taxon>Neoptera</taxon>
        <taxon>Endopterygota</taxon>
        <taxon>Hymenoptera</taxon>
        <taxon>Apocrita</taxon>
        <taxon>Aculeata</taxon>
        <taxon>Apoidea</taxon>
        <taxon>Anthophila</taxon>
        <taxon>Apidae</taxon>
        <taxon>Melipona</taxon>
    </lineage>
</organism>
<name>A0A0M8ZUZ5_9HYME</name>
<sequence>MGNLSKELLEESVDRAVSVSREFTFHNTQTQMQNTVQRIERNIISLKILPTKTTVPRRITAPKTTPRKFLTHRAHLQTPCLPSAPFFLLRFTLPEECD</sequence>
<proteinExistence type="predicted"/>
<reference evidence="1 2" key="1">
    <citation type="submission" date="2015-07" db="EMBL/GenBank/DDBJ databases">
        <title>The genome of Melipona quadrifasciata.</title>
        <authorList>
            <person name="Pan H."/>
            <person name="Kapheim K."/>
        </authorList>
    </citation>
    <scope>NUCLEOTIDE SEQUENCE [LARGE SCALE GENOMIC DNA]</scope>
    <source>
        <strain evidence="1">0111107301</strain>
        <tissue evidence="1">Whole body</tissue>
    </source>
</reference>
<dbReference type="EMBL" id="KQ435876">
    <property type="protein sequence ID" value="KOX70153.1"/>
    <property type="molecule type" value="Genomic_DNA"/>
</dbReference>